<dbReference type="GO" id="GO:0003997">
    <property type="term" value="F:acyl-CoA oxidase activity"/>
    <property type="evidence" value="ECO:0007669"/>
    <property type="project" value="InterPro"/>
</dbReference>
<sequence length="233" mass="25828">MDITDAAIDKLPGITFSASDWPQVFMLTFIEFCHLHHPARLGTMPSLYILHDIPNQGIYGPTRKGKIDRISKMSLSKPILNEEVWSLSMEQYPSTTPEAFRLHYDRARSMRQNIGMPNPKFGGLIVILIATHDMTAFITATIHLNLCTGTLSPFSTTRQDLSNLLDDLLSFRTCGEFILTEVGHGLDARNLETTATLLPNGCFGLHSPSESAWKAMPPSTPLCGMPRVQVVGE</sequence>
<proteinExistence type="predicted"/>
<name>A0A0A1UWZ3_9HYPO</name>
<dbReference type="GO" id="GO:0071949">
    <property type="term" value="F:FAD binding"/>
    <property type="evidence" value="ECO:0007669"/>
    <property type="project" value="InterPro"/>
</dbReference>
<dbReference type="HOGENOM" id="CLU_1190158_0_0_1"/>
<gene>
    <name evidence="1" type="ORF">X797_004669</name>
</gene>
<dbReference type="AlphaFoldDB" id="A0A0A1UWZ3"/>
<dbReference type="GO" id="GO:0055088">
    <property type="term" value="P:lipid homeostasis"/>
    <property type="evidence" value="ECO:0007669"/>
    <property type="project" value="TreeGrafter"/>
</dbReference>
<dbReference type="GO" id="GO:0005777">
    <property type="term" value="C:peroxisome"/>
    <property type="evidence" value="ECO:0007669"/>
    <property type="project" value="InterPro"/>
</dbReference>
<dbReference type="Proteomes" id="UP000030151">
    <property type="component" value="Unassembled WGS sequence"/>
</dbReference>
<dbReference type="SUPFAM" id="SSF56645">
    <property type="entry name" value="Acyl-CoA dehydrogenase NM domain-like"/>
    <property type="match status" value="1"/>
</dbReference>
<dbReference type="InterPro" id="IPR009100">
    <property type="entry name" value="AcylCoA_DH/oxidase_NM_dom_sf"/>
</dbReference>
<reference evidence="1 2" key="1">
    <citation type="submission" date="2014-02" db="EMBL/GenBank/DDBJ databases">
        <title>The genome sequence of the entomopathogenic fungus Metarhizium robertsii ARSEF 2575.</title>
        <authorList>
            <person name="Giuliano Garisto Donzelli B."/>
            <person name="Roe B.A."/>
            <person name="Macmil S.L."/>
            <person name="Krasnoff S.B."/>
            <person name="Gibson D.M."/>
        </authorList>
    </citation>
    <scope>NUCLEOTIDE SEQUENCE [LARGE SCALE GENOMIC DNA]</scope>
    <source>
        <strain evidence="1 2">ARSEF 2575</strain>
    </source>
</reference>
<evidence type="ECO:0000313" key="1">
    <source>
        <dbReference type="EMBL" id="EXV02537.1"/>
    </source>
</evidence>
<dbReference type="GO" id="GO:0005504">
    <property type="term" value="F:fatty acid binding"/>
    <property type="evidence" value="ECO:0007669"/>
    <property type="project" value="TreeGrafter"/>
</dbReference>
<dbReference type="Gene3D" id="2.40.110.10">
    <property type="entry name" value="Butyryl-CoA Dehydrogenase, subunit A, domain 2"/>
    <property type="match status" value="1"/>
</dbReference>
<dbReference type="PANTHER" id="PTHR10909">
    <property type="entry name" value="ELECTRON TRANSPORT OXIDOREDUCTASE"/>
    <property type="match status" value="1"/>
</dbReference>
<dbReference type="GO" id="GO:0033540">
    <property type="term" value="P:fatty acid beta-oxidation using acyl-CoA oxidase"/>
    <property type="evidence" value="ECO:0007669"/>
    <property type="project" value="TreeGrafter"/>
</dbReference>
<dbReference type="eggNOG" id="KOG0135">
    <property type="taxonomic scope" value="Eukaryota"/>
</dbReference>
<accession>A0A0A1UWZ3</accession>
<evidence type="ECO:0000313" key="2">
    <source>
        <dbReference type="Proteomes" id="UP000030151"/>
    </source>
</evidence>
<protein>
    <submittedName>
        <fullName evidence="1">Acyl-CoA dehydrogenase</fullName>
    </submittedName>
</protein>
<dbReference type="EMBL" id="JELW01000005">
    <property type="protein sequence ID" value="EXV02537.1"/>
    <property type="molecule type" value="Genomic_DNA"/>
</dbReference>
<dbReference type="PANTHER" id="PTHR10909:SF382">
    <property type="entry name" value="ACYL-COENZYME A OXIDASE"/>
    <property type="match status" value="1"/>
</dbReference>
<organism evidence="1 2">
    <name type="scientific">Metarhizium robertsii</name>
    <dbReference type="NCBI Taxonomy" id="568076"/>
    <lineage>
        <taxon>Eukaryota</taxon>
        <taxon>Fungi</taxon>
        <taxon>Dikarya</taxon>
        <taxon>Ascomycota</taxon>
        <taxon>Pezizomycotina</taxon>
        <taxon>Sordariomycetes</taxon>
        <taxon>Hypocreomycetidae</taxon>
        <taxon>Hypocreales</taxon>
        <taxon>Clavicipitaceae</taxon>
        <taxon>Metarhizium</taxon>
    </lineage>
</organism>
<comment type="caution">
    <text evidence="1">The sequence shown here is derived from an EMBL/GenBank/DDBJ whole genome shotgun (WGS) entry which is preliminary data.</text>
</comment>
<dbReference type="InterPro" id="IPR046373">
    <property type="entry name" value="Acyl-CoA_Oxase/DH_mid-dom_sf"/>
</dbReference>
<dbReference type="InterPro" id="IPR012258">
    <property type="entry name" value="Acyl-CoA_oxidase"/>
</dbReference>